<gene>
    <name evidence="2" type="primary">LOC108052238</name>
</gene>
<dbReference type="RefSeq" id="XP_016990078.2">
    <property type="nucleotide sequence ID" value="XM_017134589.2"/>
</dbReference>
<proteinExistence type="predicted"/>
<organism evidence="2">
    <name type="scientific">Drosophila rhopaloa</name>
    <name type="common">Fruit fly</name>
    <dbReference type="NCBI Taxonomy" id="1041015"/>
    <lineage>
        <taxon>Eukaryota</taxon>
        <taxon>Metazoa</taxon>
        <taxon>Ecdysozoa</taxon>
        <taxon>Arthropoda</taxon>
        <taxon>Hexapoda</taxon>
        <taxon>Insecta</taxon>
        <taxon>Pterygota</taxon>
        <taxon>Neoptera</taxon>
        <taxon>Endopterygota</taxon>
        <taxon>Diptera</taxon>
        <taxon>Brachycera</taxon>
        <taxon>Muscomorpha</taxon>
        <taxon>Ephydroidea</taxon>
        <taxon>Drosophilidae</taxon>
        <taxon>Drosophila</taxon>
        <taxon>Sophophora</taxon>
    </lineage>
</organism>
<reference evidence="2" key="1">
    <citation type="submission" date="2025-08" db="UniProtKB">
        <authorList>
            <consortium name="RefSeq"/>
        </authorList>
    </citation>
    <scope>IDENTIFICATION</scope>
</reference>
<sequence length="1573" mass="181847">MSVIKSVRGSRRTRRSTASAFDPGPYIYCVNFYDNGLSAVRDEFVKRVVSGSRRAVFVIDMDKEILEANFQNERKSKAIKNRESANLKPLDPVSIVLRCIQNCVDEFDKITKKIELEANFDLHAYWQRNIPAMLKNLSPAAGKKKGAPDSKGGANTAKPKTGKSSSDKARLEKIRCTSVTAKEHHKVGKGLPASKCEYIRDNPLFTKILILIIGQMDNHFYKKLLAYDQPLRAIIHFMPQESAYDLLVPRPRREQKLQEALAAIQQDIHSLRKRTPLKPVGIFQQQLPQMSSCMAAKFTDDVFDQLSWYMYDVETLREWYRMYYVEPYREINVKMDPSLSLQETFHIVESLSIQGHYLKAQMPASRADDATVYLYMESLMSTFGNPKELMTETEVLLLANPTPSVQTRVLDKVKVYANSFKSIVKLNKNDRLFVEQANGLLSNIMSYMDQSLMRNVYHACLEYNLLRRYFTSGYINHSLARQTYNGALEPIYLPKYAELYLTDDSVMQRIIQLVKDYDDFSMEEVQPNVNLYTFRRSLNEVFEEEKQTVIPTRLCFRDFTLYEMNYFLQDLVTPQKFAEITESYMSRETQSAEIISGFDPMMVKCNEDNDRVAIDPKVFVRPKSIKGQQAKKKEKKDQDDSRSVIRKTSLIPDELVTARFRRQSAKSVQSETRRVTASMLQPKISGFDSKQGSHHFIGLRPNHPMLEGYNLDDTLQTIKSKTSKYFFEEGRIMLYEERWNFRQMNKCLALEIGGQEVHFRSAGDPLGVTATDSSVRIESKNGISVRVMPKESECAKAVLNFPNGLSTFCHDTHTEHHWQYQQNELNETRRVCTPYGCVIVFYQSTDTIVIMRYNGEVYHLYSFTGADNEEEEEMNSEFINACSTQSTYSSYKPLREPKRRDRSRDGSSQKRSTMRSVGGLDVNLRPSALSSGSKKSLPSKASTLGGRKSQLLKNQQAAALFESIKFELNYLNFIMALYKLSYRYLKLTTSLGSVVNVQRDGKIWCGKPFRNTEWHDYYADESYSMREDGVKMIWTAEELRCYHNDGTVITSGTGIGWDPGTDVDEIDIEISSSSSHANADRDSFQRLRKETMFINAPDGLPFSDVTSEVESRSHSVISKNISVKSDLMVEEEEGEIIHDKSYITYVPNSYFINHKVYAGIHFTFSHITDVDLNLETSIFTCDDLKVRVFKDPISTGDRQSEPQTETPSSEADSDEWTKTKIRKPSEVPTLDPTSDITPSSGEEQSTDNSEIIVPTCVEVECNNLVLITFDDRVSIQTHLRKFGCDENAKCDLQVRDDIELNVYFAESLSTTFRNWVDELTSFINCFCPKRRTLYFLETQSLQCQRKGFELMKSVPPLGKYNFCAGNYFIDVNELRSVNSQMKNEYEWFDKDMEKFPRFQLYKKPPQEPDFPMVLNARIFVEIPAQLANTDRIHQFVSEFDSIKFRKQRYRFNESVLFHLHPRLRLLVQQEISKRSWKNHHDEHLRRMFIEQQRLSLYMAMLKHKVYPNYFQFKDQFNSHVRNIEFFQFMTSKCNEKIQPEEPIVDPADEPAPPSKVKGKKSKCVCPKYLKSLD</sequence>
<feature type="region of interest" description="Disordered" evidence="1">
    <location>
        <begin position="139"/>
        <end position="169"/>
    </location>
</feature>
<feature type="compositionally biased region" description="Basic and acidic residues" evidence="1">
    <location>
        <begin position="893"/>
        <end position="908"/>
    </location>
</feature>
<feature type="region of interest" description="Disordered" evidence="1">
    <location>
        <begin position="890"/>
        <end position="945"/>
    </location>
</feature>
<feature type="compositionally biased region" description="Polar residues" evidence="1">
    <location>
        <begin position="1231"/>
        <end position="1248"/>
    </location>
</feature>
<dbReference type="OrthoDB" id="7990365at2759"/>
<dbReference type="RefSeq" id="XP_016990078.1">
    <property type="nucleotide sequence ID" value="XM_017134589.1"/>
</dbReference>
<evidence type="ECO:0000313" key="2">
    <source>
        <dbReference type="RefSeq" id="XP_016990078.1"/>
    </source>
</evidence>
<evidence type="ECO:0000256" key="1">
    <source>
        <dbReference type="SAM" id="MobiDB-lite"/>
    </source>
</evidence>
<feature type="compositionally biased region" description="Low complexity" evidence="1">
    <location>
        <begin position="926"/>
        <end position="942"/>
    </location>
</feature>
<feature type="region of interest" description="Disordered" evidence="1">
    <location>
        <begin position="1539"/>
        <end position="1560"/>
    </location>
</feature>
<protein>
    <submittedName>
        <fullName evidence="2">Uncharacterized protein LOC108052238 isoform X1</fullName>
    </submittedName>
</protein>
<accession>A0A6P4FR40</accession>
<feature type="compositionally biased region" description="Polar residues" evidence="1">
    <location>
        <begin position="1201"/>
        <end position="1210"/>
    </location>
</feature>
<name>A0A6P4FR40_DRORH</name>
<feature type="region of interest" description="Disordered" evidence="1">
    <location>
        <begin position="1193"/>
        <end position="1248"/>
    </location>
</feature>